<dbReference type="PANTHER" id="PTHR24221">
    <property type="entry name" value="ATP-BINDING CASSETTE SUB-FAMILY B"/>
    <property type="match status" value="1"/>
</dbReference>
<name>I0I4H3_CALAS</name>
<feature type="region of interest" description="Disordered" evidence="3">
    <location>
        <begin position="221"/>
        <end position="319"/>
    </location>
</feature>
<protein>
    <submittedName>
        <fullName evidence="5">Putative ABC transporter permease/ATP-binding protein</fullName>
    </submittedName>
</protein>
<dbReference type="HOGENOM" id="CLU_870650_0_0_0"/>
<dbReference type="PROSITE" id="PS50893">
    <property type="entry name" value="ABC_TRANSPORTER_2"/>
    <property type="match status" value="1"/>
</dbReference>
<dbReference type="PROSITE" id="PS00211">
    <property type="entry name" value="ABC_TRANSPORTER_1"/>
    <property type="match status" value="1"/>
</dbReference>
<dbReference type="Gene3D" id="3.40.50.300">
    <property type="entry name" value="P-loop containing nucleotide triphosphate hydrolases"/>
    <property type="match status" value="1"/>
</dbReference>
<dbReference type="Proteomes" id="UP000007880">
    <property type="component" value="Chromosome"/>
</dbReference>
<dbReference type="SUPFAM" id="SSF52540">
    <property type="entry name" value="P-loop containing nucleoside triphosphate hydrolases"/>
    <property type="match status" value="1"/>
</dbReference>
<keyword evidence="1" id="KW-0547">Nucleotide-binding</keyword>
<dbReference type="InterPro" id="IPR039421">
    <property type="entry name" value="Type_1_exporter"/>
</dbReference>
<dbReference type="GO" id="GO:0005524">
    <property type="term" value="F:ATP binding"/>
    <property type="evidence" value="ECO:0007669"/>
    <property type="project" value="UniProtKB-KW"/>
</dbReference>
<dbReference type="InterPro" id="IPR003439">
    <property type="entry name" value="ABC_transporter-like_ATP-bd"/>
</dbReference>
<dbReference type="PATRIC" id="fig|926550.5.peg.2342"/>
<evidence type="ECO:0000313" key="5">
    <source>
        <dbReference type="EMBL" id="BAM00161.1"/>
    </source>
</evidence>
<organism evidence="5 6">
    <name type="scientific">Caldilinea aerophila (strain DSM 14535 / JCM 11387 / NBRC 104270 / STL-6-O1)</name>
    <dbReference type="NCBI Taxonomy" id="926550"/>
    <lineage>
        <taxon>Bacteria</taxon>
        <taxon>Bacillati</taxon>
        <taxon>Chloroflexota</taxon>
        <taxon>Caldilineae</taxon>
        <taxon>Caldilineales</taxon>
        <taxon>Caldilineaceae</taxon>
        <taxon>Caldilinea</taxon>
    </lineage>
</organism>
<evidence type="ECO:0000256" key="3">
    <source>
        <dbReference type="SAM" id="MobiDB-lite"/>
    </source>
</evidence>
<dbReference type="eggNOG" id="COG1132">
    <property type="taxonomic scope" value="Bacteria"/>
</dbReference>
<dbReference type="KEGG" id="cap:CLDAP_21210"/>
<evidence type="ECO:0000259" key="4">
    <source>
        <dbReference type="PROSITE" id="PS50893"/>
    </source>
</evidence>
<reference evidence="5 6" key="1">
    <citation type="submission" date="2012-02" db="EMBL/GenBank/DDBJ databases">
        <title>Complete genome sequence of Caldilinea aerophila DSM 14535 (= NBRC 102666).</title>
        <authorList>
            <person name="Oguchi A."/>
            <person name="Hosoyama A."/>
            <person name="Sekine M."/>
            <person name="Fukai R."/>
            <person name="Kato Y."/>
            <person name="Nakamura S."/>
            <person name="Hanada S."/>
            <person name="Yamazaki S."/>
            <person name="Fujita N."/>
        </authorList>
    </citation>
    <scope>NUCLEOTIDE SEQUENCE [LARGE SCALE GENOMIC DNA]</scope>
    <source>
        <strain evidence="6">DSM 14535 / JCM 11387 / NBRC 104270 / STL-6-O1</strain>
    </source>
</reference>
<evidence type="ECO:0000256" key="2">
    <source>
        <dbReference type="ARBA" id="ARBA00022840"/>
    </source>
</evidence>
<gene>
    <name evidence="5" type="ordered locus">CLDAP_21210</name>
</gene>
<dbReference type="Pfam" id="PF00005">
    <property type="entry name" value="ABC_tran"/>
    <property type="match status" value="1"/>
</dbReference>
<proteinExistence type="predicted"/>
<dbReference type="EMBL" id="AP012337">
    <property type="protein sequence ID" value="BAM00161.1"/>
    <property type="molecule type" value="Genomic_DNA"/>
</dbReference>
<dbReference type="GO" id="GO:0042626">
    <property type="term" value="F:ATPase-coupled transmembrane transporter activity"/>
    <property type="evidence" value="ECO:0007669"/>
    <property type="project" value="TreeGrafter"/>
</dbReference>
<dbReference type="InterPro" id="IPR027417">
    <property type="entry name" value="P-loop_NTPase"/>
</dbReference>
<dbReference type="STRING" id="926550.CLDAP_21210"/>
<keyword evidence="2 5" id="KW-0067">ATP-binding</keyword>
<dbReference type="RefSeq" id="WP_014433395.1">
    <property type="nucleotide sequence ID" value="NC_017079.1"/>
</dbReference>
<dbReference type="PANTHER" id="PTHR24221:SF654">
    <property type="entry name" value="ATP-BINDING CASSETTE SUB-FAMILY B MEMBER 6"/>
    <property type="match status" value="1"/>
</dbReference>
<dbReference type="GO" id="GO:0016887">
    <property type="term" value="F:ATP hydrolysis activity"/>
    <property type="evidence" value="ECO:0007669"/>
    <property type="project" value="InterPro"/>
</dbReference>
<evidence type="ECO:0000256" key="1">
    <source>
        <dbReference type="ARBA" id="ARBA00022741"/>
    </source>
</evidence>
<feature type="compositionally biased region" description="Gly residues" evidence="3">
    <location>
        <begin position="235"/>
        <end position="250"/>
    </location>
</feature>
<dbReference type="SMART" id="SM00382">
    <property type="entry name" value="AAA"/>
    <property type="match status" value="1"/>
</dbReference>
<dbReference type="InterPro" id="IPR017871">
    <property type="entry name" value="ABC_transporter-like_CS"/>
</dbReference>
<dbReference type="InterPro" id="IPR003593">
    <property type="entry name" value="AAA+_ATPase"/>
</dbReference>
<evidence type="ECO:0000313" key="6">
    <source>
        <dbReference type="Proteomes" id="UP000007880"/>
    </source>
</evidence>
<feature type="domain" description="ABC transporter" evidence="4">
    <location>
        <begin position="1"/>
        <end position="206"/>
    </location>
</feature>
<dbReference type="AlphaFoldDB" id="I0I4H3"/>
<sequence length="319" mass="34142">MALVGPSGAGKTTLAGLILGFLTSTAGRILTEYADGRVVEGPPPPEQIAWVPQQPHLFHDTIEANLRLARPDATLEDLEEACRKARLDDVVRSLPEGWRTVVGTGGARLSGGEAQRLALARAFLKDAPVLVMDEPTAHLDPQTEALLEEGTRRLLEGRTALVIAHRLYTVRTADRIVVLDEGQVVEEGTHSELMARGGLYARLASTARVFLPAAPVRWRAKGGRSLRPGRAGREGPAGKGGGRNPWGGQAGSARGFWRAAGRRERGSAAGGRRRVWPGSEEQRAGFPPAALVRWRAQGGRSLRPEALRAGAGESPTRAR</sequence>
<keyword evidence="6" id="KW-1185">Reference proteome</keyword>
<accession>I0I4H3</accession>